<dbReference type="InterPro" id="IPR015996">
    <property type="entry name" value="UCP028451"/>
</dbReference>
<dbReference type="PANTHER" id="PTHR36452">
    <property type="entry name" value="CHROMOSOME 12, WHOLE GENOME SHOTGUN SEQUENCE"/>
    <property type="match status" value="1"/>
</dbReference>
<proteinExistence type="predicted"/>
<dbReference type="PANTHER" id="PTHR36452:SF1">
    <property type="entry name" value="DUF2461 DOMAIN-CONTAINING PROTEIN"/>
    <property type="match status" value="1"/>
</dbReference>
<dbReference type="InterPro" id="IPR012808">
    <property type="entry name" value="CHP02453"/>
</dbReference>
<keyword evidence="2" id="KW-1185">Reference proteome</keyword>
<dbReference type="EMBL" id="BAABFT010000006">
    <property type="protein sequence ID" value="GAA4325071.1"/>
    <property type="molecule type" value="Genomic_DNA"/>
</dbReference>
<name>A0ABP8GIW6_9SPHI</name>
<evidence type="ECO:0000313" key="1">
    <source>
        <dbReference type="EMBL" id="GAA4325071.1"/>
    </source>
</evidence>
<dbReference type="Pfam" id="PF09365">
    <property type="entry name" value="DUF2461"/>
    <property type="match status" value="1"/>
</dbReference>
<sequence>MITKETLDFLKDITVNNNREWFMDNKPRHDKARENVIDFTGELIKEVHKIDPAVDENLDPKKCVMRIYRDVRFSPDKTPYKRNFGISLSRQAKGVRGSEYYIHIEPAKAFVAGGYWMPEAAHLKAIRQEIDYNAHELKSIVDEPGFVKLFGNFRDQEKLKTLPRDYAADNENIELLKLKSFIAFRNLEDKELLQKDLVKNVADLCSKIYPLNVFINNAIA</sequence>
<accession>A0ABP8GIW6</accession>
<dbReference type="PIRSF" id="PIRSF028451">
    <property type="entry name" value="UCP028451"/>
    <property type="match status" value="1"/>
</dbReference>
<reference evidence="2" key="1">
    <citation type="journal article" date="2019" name="Int. J. Syst. Evol. Microbiol.">
        <title>The Global Catalogue of Microorganisms (GCM) 10K type strain sequencing project: providing services to taxonomists for standard genome sequencing and annotation.</title>
        <authorList>
            <consortium name="The Broad Institute Genomics Platform"/>
            <consortium name="The Broad Institute Genome Sequencing Center for Infectious Disease"/>
            <person name="Wu L."/>
            <person name="Ma J."/>
        </authorList>
    </citation>
    <scope>NUCLEOTIDE SEQUENCE [LARGE SCALE GENOMIC DNA]</scope>
    <source>
        <strain evidence="2">JCM 17705</strain>
    </source>
</reference>
<dbReference type="NCBIfam" id="TIGR02453">
    <property type="entry name" value="TIGR02453 family protein"/>
    <property type="match status" value="1"/>
</dbReference>
<evidence type="ECO:0000313" key="2">
    <source>
        <dbReference type="Proteomes" id="UP001500582"/>
    </source>
</evidence>
<protein>
    <submittedName>
        <fullName evidence="1">DUF2461 domain-containing protein</fullName>
    </submittedName>
</protein>
<comment type="caution">
    <text evidence="1">The sequence shown here is derived from an EMBL/GenBank/DDBJ whole genome shotgun (WGS) entry which is preliminary data.</text>
</comment>
<organism evidence="1 2">
    <name type="scientific">Mucilaginibacter gynuensis</name>
    <dbReference type="NCBI Taxonomy" id="1302236"/>
    <lineage>
        <taxon>Bacteria</taxon>
        <taxon>Pseudomonadati</taxon>
        <taxon>Bacteroidota</taxon>
        <taxon>Sphingobacteriia</taxon>
        <taxon>Sphingobacteriales</taxon>
        <taxon>Sphingobacteriaceae</taxon>
        <taxon>Mucilaginibacter</taxon>
    </lineage>
</organism>
<dbReference type="RefSeq" id="WP_345211640.1">
    <property type="nucleotide sequence ID" value="NZ_BAABFT010000006.1"/>
</dbReference>
<dbReference type="Proteomes" id="UP001500582">
    <property type="component" value="Unassembled WGS sequence"/>
</dbReference>
<gene>
    <name evidence="1" type="ORF">GCM10023149_27160</name>
</gene>